<dbReference type="Pfam" id="PF09709">
    <property type="entry name" value="Cas_Csd1"/>
    <property type="match status" value="1"/>
</dbReference>
<proteinExistence type="predicted"/>
<protein>
    <submittedName>
        <fullName evidence="1">Type I-C CRISPR-associated protein Cas8c/Csd1</fullName>
    </submittedName>
</protein>
<dbReference type="InterPro" id="IPR010144">
    <property type="entry name" value="CRISPR-assoc_prot_Csd1-typ"/>
</dbReference>
<dbReference type="RefSeq" id="WP_055303659.1">
    <property type="nucleotide sequence ID" value="NZ_JBCPDX010000002.1"/>
</dbReference>
<dbReference type="Proteomes" id="UP000472916">
    <property type="component" value="Unassembled WGS sequence"/>
</dbReference>
<accession>A0A6L8S1C3</accession>
<dbReference type="NCBIfam" id="TIGR01863">
    <property type="entry name" value="cas_Csd1"/>
    <property type="match status" value="1"/>
</dbReference>
<dbReference type="EMBL" id="WWSC01000013">
    <property type="protein sequence ID" value="MZK42227.1"/>
    <property type="molecule type" value="Genomic_DNA"/>
</dbReference>
<name>A0A6L8S1C3_9FIRM</name>
<sequence length="647" mass="75767">MNYVNELIDLYNKNQDKIGVIEYRGDIPYVLLPPFHTTVTAQITVTIDQNGNFMRAELVVQDDKMTIIPVTEKSGSRTAGKEPHPLCDNLRYLAGDYKDYYKDDGVCNELYMSQIEKWEKSTYSHEKVKAIYLYLKKATLIKDLVEQKIIKLNDNNQIDDKENMEGIVQTKAFVRFIIRSTGENLHREIPDECWKDRTLQDCYIKYVRSQEREKGMCYLTGNMESISYLHSKKIRNEGDGAKLISANDSQNFTYRGRFANREEAVAVGSETSQIVHNTLKWIIRKQGAFFDTMTIVTWESDQLSMPKWNMDTESIITEYENEQEENDWDSWDDDWSEEEEVSDGNPITAEKFYKALNGYGKKVDNTSNMILLAFDAATPGRLAMIENVTLDTVRYLKNIEKWHNDCNWIHEKWKDGKRIQFWGMVGVRDIADILFGIENKGKLSIVDGNGKKLYAEVAKRLLPCIWYGSNIPYDYVNLAVVKASNPLTYKERKNWERVLTLACSMVKKNEKDRNKEEWNVALDKSAKDRSYLYGRLLAVADRIEYMTYDAKDNGRITNAKRYMSTFSQRPYETWKVIEENIQPYLAKLDVVKRKYYENLLSEICNLFDIDKFKENKKLDGLYLLGFHSQEYDLRFKKENSEEKKEEE</sequence>
<organism evidence="1 2">
    <name type="scientific">Dorea longicatena</name>
    <dbReference type="NCBI Taxonomy" id="88431"/>
    <lineage>
        <taxon>Bacteria</taxon>
        <taxon>Bacillati</taxon>
        <taxon>Bacillota</taxon>
        <taxon>Clostridia</taxon>
        <taxon>Lachnospirales</taxon>
        <taxon>Lachnospiraceae</taxon>
        <taxon>Dorea</taxon>
    </lineage>
</organism>
<comment type="caution">
    <text evidence="1">The sequence shown here is derived from an EMBL/GenBank/DDBJ whole genome shotgun (WGS) entry which is preliminary data.</text>
</comment>
<evidence type="ECO:0000313" key="1">
    <source>
        <dbReference type="EMBL" id="MZK42227.1"/>
    </source>
</evidence>
<reference evidence="1 2" key="1">
    <citation type="journal article" date="2019" name="Nat. Med.">
        <title>A library of human gut bacterial isolates paired with longitudinal multiomics data enables mechanistic microbiome research.</title>
        <authorList>
            <person name="Poyet M."/>
            <person name="Groussin M."/>
            <person name="Gibbons S.M."/>
            <person name="Avila-Pacheco J."/>
            <person name="Jiang X."/>
            <person name="Kearney S.M."/>
            <person name="Perrotta A.R."/>
            <person name="Berdy B."/>
            <person name="Zhao S."/>
            <person name="Lieberman T.D."/>
            <person name="Swanson P.K."/>
            <person name="Smith M."/>
            <person name="Roesemann S."/>
            <person name="Alexander J.E."/>
            <person name="Rich S.A."/>
            <person name="Livny J."/>
            <person name="Vlamakis H."/>
            <person name="Clish C."/>
            <person name="Bullock K."/>
            <person name="Deik A."/>
            <person name="Scott J."/>
            <person name="Pierce K.A."/>
            <person name="Xavier R.J."/>
            <person name="Alm E.J."/>
        </authorList>
    </citation>
    <scope>NUCLEOTIDE SEQUENCE [LARGE SCALE GENOMIC DNA]</scope>
    <source>
        <strain evidence="1 2">BIOML-A6</strain>
    </source>
</reference>
<evidence type="ECO:0000313" key="2">
    <source>
        <dbReference type="Proteomes" id="UP000472916"/>
    </source>
</evidence>
<gene>
    <name evidence="1" type="primary">cas8c</name>
    <name evidence="1" type="ORF">GT528_11115</name>
</gene>
<dbReference type="AlphaFoldDB" id="A0A6L8S1C3"/>